<dbReference type="AlphaFoldDB" id="W4JPR6"/>
<name>W4JPR6_HETIT</name>
<keyword evidence="2" id="KW-0732">Signal</keyword>
<feature type="region of interest" description="Disordered" evidence="1">
    <location>
        <begin position="34"/>
        <end position="66"/>
    </location>
</feature>
<dbReference type="GeneID" id="20666330"/>
<dbReference type="HOGENOM" id="CLU_670956_0_0_1"/>
<dbReference type="KEGG" id="hir:HETIRDRAFT_108275"/>
<feature type="region of interest" description="Disordered" evidence="1">
    <location>
        <begin position="310"/>
        <end position="329"/>
    </location>
</feature>
<dbReference type="InParanoid" id="W4JPR6"/>
<keyword evidence="4" id="KW-1185">Reference proteome</keyword>
<feature type="compositionally biased region" description="Basic residues" evidence="1">
    <location>
        <begin position="34"/>
        <end position="43"/>
    </location>
</feature>
<dbReference type="EMBL" id="KI925467">
    <property type="protein sequence ID" value="ETW75080.1"/>
    <property type="molecule type" value="Genomic_DNA"/>
</dbReference>
<accession>W4JPR6</accession>
<gene>
    <name evidence="3" type="ORF">HETIRDRAFT_108275</name>
</gene>
<evidence type="ECO:0000313" key="4">
    <source>
        <dbReference type="Proteomes" id="UP000030671"/>
    </source>
</evidence>
<proteinExistence type="predicted"/>
<feature type="compositionally biased region" description="Acidic residues" evidence="1">
    <location>
        <begin position="310"/>
        <end position="324"/>
    </location>
</feature>
<dbReference type="RefSeq" id="XP_009553526.1">
    <property type="nucleotide sequence ID" value="XM_009555231.1"/>
</dbReference>
<reference evidence="3 4" key="1">
    <citation type="journal article" date="2012" name="New Phytol.">
        <title>Insight into trade-off between wood decay and parasitism from the genome of a fungal forest pathogen.</title>
        <authorList>
            <person name="Olson A."/>
            <person name="Aerts A."/>
            <person name="Asiegbu F."/>
            <person name="Belbahri L."/>
            <person name="Bouzid O."/>
            <person name="Broberg A."/>
            <person name="Canback B."/>
            <person name="Coutinho P.M."/>
            <person name="Cullen D."/>
            <person name="Dalman K."/>
            <person name="Deflorio G."/>
            <person name="van Diepen L.T."/>
            <person name="Dunand C."/>
            <person name="Duplessis S."/>
            <person name="Durling M."/>
            <person name="Gonthier P."/>
            <person name="Grimwood J."/>
            <person name="Fossdal C.G."/>
            <person name="Hansson D."/>
            <person name="Henrissat B."/>
            <person name="Hietala A."/>
            <person name="Himmelstrand K."/>
            <person name="Hoffmeister D."/>
            <person name="Hogberg N."/>
            <person name="James T.Y."/>
            <person name="Karlsson M."/>
            <person name="Kohler A."/>
            <person name="Kues U."/>
            <person name="Lee Y.H."/>
            <person name="Lin Y.C."/>
            <person name="Lind M."/>
            <person name="Lindquist E."/>
            <person name="Lombard V."/>
            <person name="Lucas S."/>
            <person name="Lunden K."/>
            <person name="Morin E."/>
            <person name="Murat C."/>
            <person name="Park J."/>
            <person name="Raffaello T."/>
            <person name="Rouze P."/>
            <person name="Salamov A."/>
            <person name="Schmutz J."/>
            <person name="Solheim H."/>
            <person name="Stahlberg J."/>
            <person name="Velez H."/>
            <person name="de Vries R.P."/>
            <person name="Wiebenga A."/>
            <person name="Woodward S."/>
            <person name="Yakovlev I."/>
            <person name="Garbelotto M."/>
            <person name="Martin F."/>
            <person name="Grigoriev I.V."/>
            <person name="Stenlid J."/>
        </authorList>
    </citation>
    <scope>NUCLEOTIDE SEQUENCE [LARGE SCALE GENOMIC DNA]</scope>
    <source>
        <strain evidence="3 4">TC 32-1</strain>
    </source>
</reference>
<dbReference type="eggNOG" id="ENOG502SYPU">
    <property type="taxonomic scope" value="Eukaryota"/>
</dbReference>
<evidence type="ECO:0000256" key="1">
    <source>
        <dbReference type="SAM" id="MobiDB-lite"/>
    </source>
</evidence>
<feature type="compositionally biased region" description="Basic and acidic residues" evidence="1">
    <location>
        <begin position="56"/>
        <end position="66"/>
    </location>
</feature>
<sequence length="410" mass="45728">MPTPTLTAIFLFGAIHSLCGGGVLLRQRPRAHAALRRPKHRNRSSVEEADETQLAAEDRRAEKRVSTDDEAIHERCRYVVSHSSLLRTPERVHIVSDLAARLLENPSPTPRPPIVTLSSTPALDLLDTTPTCSHRPRLLCTLSALPGLPIETPGPLARRHGHSRAQVLGPLDCQSRIRPRPLRSTYLLLPATHIHPHSSPRHAHPLVHLISSVFYPRTSTIDCPRISLENEERLQQRDKLGRGRVRGNEDIYNANLLSKSEVLVQQISQFRFTKRCFEQFVLTLTLTHKRAHSLSQPLELRRQGAEEESYFNMDDDDDDGDDDGSLPLPSTPLLTRHYIHLPHAPLSGSLIDHHDSSSRELALDLSLNLDRHLVPLGPHGGDTEAGADAAHTVAPMLTPTRLRRCASLID</sequence>
<feature type="signal peptide" evidence="2">
    <location>
        <begin position="1"/>
        <end position="21"/>
    </location>
</feature>
<evidence type="ECO:0000256" key="2">
    <source>
        <dbReference type="SAM" id="SignalP"/>
    </source>
</evidence>
<feature type="chain" id="PRO_5004843737" evidence="2">
    <location>
        <begin position="22"/>
        <end position="410"/>
    </location>
</feature>
<evidence type="ECO:0000313" key="3">
    <source>
        <dbReference type="EMBL" id="ETW75080.1"/>
    </source>
</evidence>
<protein>
    <submittedName>
        <fullName evidence="3">Uncharacterized protein</fullName>
    </submittedName>
</protein>
<dbReference type="Proteomes" id="UP000030671">
    <property type="component" value="Unassembled WGS sequence"/>
</dbReference>
<organism evidence="3 4">
    <name type="scientific">Heterobasidion irregulare (strain TC 32-1)</name>
    <dbReference type="NCBI Taxonomy" id="747525"/>
    <lineage>
        <taxon>Eukaryota</taxon>
        <taxon>Fungi</taxon>
        <taxon>Dikarya</taxon>
        <taxon>Basidiomycota</taxon>
        <taxon>Agaricomycotina</taxon>
        <taxon>Agaricomycetes</taxon>
        <taxon>Russulales</taxon>
        <taxon>Bondarzewiaceae</taxon>
        <taxon>Heterobasidion</taxon>
        <taxon>Heterobasidion annosum species complex</taxon>
    </lineage>
</organism>